<comment type="catalytic activity">
    <reaction evidence="5 6">
        <text>cytidine(34) in tRNA(Ile2) + L-lysine + ATP = lysidine(34) in tRNA(Ile2) + AMP + diphosphate + H(+)</text>
        <dbReference type="Rhea" id="RHEA:43744"/>
        <dbReference type="Rhea" id="RHEA-COMP:10625"/>
        <dbReference type="Rhea" id="RHEA-COMP:10670"/>
        <dbReference type="ChEBI" id="CHEBI:15378"/>
        <dbReference type="ChEBI" id="CHEBI:30616"/>
        <dbReference type="ChEBI" id="CHEBI:32551"/>
        <dbReference type="ChEBI" id="CHEBI:33019"/>
        <dbReference type="ChEBI" id="CHEBI:82748"/>
        <dbReference type="ChEBI" id="CHEBI:83665"/>
        <dbReference type="ChEBI" id="CHEBI:456215"/>
        <dbReference type="EC" id="6.3.4.19"/>
    </reaction>
</comment>
<dbReference type="PANTHER" id="PTHR43033:SF1">
    <property type="entry name" value="TRNA(ILE)-LYSIDINE SYNTHASE-RELATED"/>
    <property type="match status" value="1"/>
</dbReference>
<dbReference type="GO" id="GO:0005737">
    <property type="term" value="C:cytoplasm"/>
    <property type="evidence" value="ECO:0007669"/>
    <property type="project" value="UniProtKB-SubCell"/>
</dbReference>
<dbReference type="RefSeq" id="WP_132602663.1">
    <property type="nucleotide sequence ID" value="NZ_NRRP01000046.1"/>
</dbReference>
<keyword evidence="9" id="KW-1185">Reference proteome</keyword>
<dbReference type="GO" id="GO:0005524">
    <property type="term" value="F:ATP binding"/>
    <property type="evidence" value="ECO:0007669"/>
    <property type="project" value="UniProtKB-UniRule"/>
</dbReference>
<dbReference type="Proteomes" id="UP000295733">
    <property type="component" value="Unassembled WGS sequence"/>
</dbReference>
<reference evidence="8 9" key="1">
    <citation type="submission" date="2019-03" db="EMBL/GenBank/DDBJ databases">
        <title>Genomic Encyclopedia of Type Strains, Phase IV (KMG-IV): sequencing the most valuable type-strain genomes for metagenomic binning, comparative biology and taxonomic classification.</title>
        <authorList>
            <person name="Goeker M."/>
        </authorList>
    </citation>
    <scope>NUCLEOTIDE SEQUENCE [LARGE SCALE GENOMIC DNA]</scope>
    <source>
        <strain evidence="8 9">DSM 2781</strain>
    </source>
</reference>
<dbReference type="HAMAP" id="MF_01161">
    <property type="entry name" value="tRNA_Ile_lys_synt"/>
    <property type="match status" value="1"/>
</dbReference>
<protein>
    <recommendedName>
        <fullName evidence="6">tRNA(Ile)-lysidine synthase</fullName>
        <ecNumber evidence="6">6.3.4.19</ecNumber>
    </recommendedName>
    <alternativeName>
        <fullName evidence="6">tRNA(Ile)-2-lysyl-cytidine synthase</fullName>
    </alternativeName>
    <alternativeName>
        <fullName evidence="6">tRNA(Ile)-lysidine synthetase</fullName>
    </alternativeName>
</protein>
<feature type="domain" description="tRNA(Ile)-lysidine/2-thiocytidine synthase N-terminal" evidence="7">
    <location>
        <begin position="16"/>
        <end position="190"/>
    </location>
</feature>
<evidence type="ECO:0000256" key="3">
    <source>
        <dbReference type="ARBA" id="ARBA00022741"/>
    </source>
</evidence>
<sequence>MAAALARNCPDGVPLGVAVSGGGDSLALLLALAEVGGRPLHAVTVDHGLRPEAAAEARFVAQVCARLGVSHDTLTWGGWQGRGNLQDAARQARYRLIADWARARGIGHVALGHTRDDQAETLLLRLARGSGVDGLSGMAPRRRMDGIAWLRPLLEIPRADLRVWLRDRGQDWIEDPSNDDPRFDRVRARAALAALAPLGVDPAGLAATAARLAEARAALEHYTVQAAGRIVRQDRGDLLLARAGLRDLPAEIARRLSLAALRWVASAPYGPRAEALTKALETLENAPRVTLHGCLITCEGDSLRITREPAAVAETVAPPGTPWDGRWQVSGPGQGGETVRALGESGLAACPDWRAAGSPRQSLLASPAVWAGDRLVAAPLAGWPQGWRATPLPGFADWLVSH</sequence>
<dbReference type="InterPro" id="IPR012795">
    <property type="entry name" value="tRNA_Ile_lys_synt_N"/>
</dbReference>
<dbReference type="PANTHER" id="PTHR43033">
    <property type="entry name" value="TRNA(ILE)-LYSIDINE SYNTHASE-RELATED"/>
    <property type="match status" value="1"/>
</dbReference>
<keyword evidence="4 6" id="KW-0067">ATP-binding</keyword>
<evidence type="ECO:0000256" key="2">
    <source>
        <dbReference type="ARBA" id="ARBA00022694"/>
    </source>
</evidence>
<dbReference type="GO" id="GO:0032267">
    <property type="term" value="F:tRNA(Ile)-lysidine synthase activity"/>
    <property type="evidence" value="ECO:0007669"/>
    <property type="project" value="UniProtKB-EC"/>
</dbReference>
<dbReference type="Pfam" id="PF01171">
    <property type="entry name" value="ATP_bind_3"/>
    <property type="match status" value="1"/>
</dbReference>
<keyword evidence="3 6" id="KW-0547">Nucleotide-binding</keyword>
<dbReference type="OrthoDB" id="9807403at2"/>
<dbReference type="SUPFAM" id="SSF52402">
    <property type="entry name" value="Adenine nucleotide alpha hydrolases-like"/>
    <property type="match status" value="1"/>
</dbReference>
<proteinExistence type="inferred from homology"/>
<evidence type="ECO:0000313" key="9">
    <source>
        <dbReference type="Proteomes" id="UP000295733"/>
    </source>
</evidence>
<gene>
    <name evidence="6" type="primary">tilS</name>
    <name evidence="8" type="ORF">EV656_10551</name>
</gene>
<comment type="caution">
    <text evidence="8">The sequence shown here is derived from an EMBL/GenBank/DDBJ whole genome shotgun (WGS) entry which is preliminary data.</text>
</comment>
<dbReference type="EMBL" id="SLXL01000005">
    <property type="protein sequence ID" value="TCP22752.1"/>
    <property type="molecule type" value="Genomic_DNA"/>
</dbReference>
<accession>A0A4R2NML3</accession>
<dbReference type="GO" id="GO:0006400">
    <property type="term" value="P:tRNA modification"/>
    <property type="evidence" value="ECO:0007669"/>
    <property type="project" value="UniProtKB-UniRule"/>
</dbReference>
<comment type="subcellular location">
    <subcellularLocation>
        <location evidence="6">Cytoplasm</location>
    </subcellularLocation>
</comment>
<feature type="binding site" evidence="6">
    <location>
        <begin position="20"/>
        <end position="25"/>
    </location>
    <ligand>
        <name>ATP</name>
        <dbReference type="ChEBI" id="CHEBI:30616"/>
    </ligand>
</feature>
<comment type="function">
    <text evidence="6">Ligates lysine onto the cytidine present at position 34 of the AUA codon-specific tRNA(Ile) that contains the anticodon CAU, in an ATP-dependent manner. Cytidine is converted to lysidine, thus changing the amino acid specificity of the tRNA from methionine to isoleucine.</text>
</comment>
<evidence type="ECO:0000259" key="7">
    <source>
        <dbReference type="Pfam" id="PF01171"/>
    </source>
</evidence>
<evidence type="ECO:0000313" key="8">
    <source>
        <dbReference type="EMBL" id="TCP22752.1"/>
    </source>
</evidence>
<evidence type="ECO:0000256" key="6">
    <source>
        <dbReference type="HAMAP-Rule" id="MF_01161"/>
    </source>
</evidence>
<evidence type="ECO:0000256" key="5">
    <source>
        <dbReference type="ARBA" id="ARBA00048539"/>
    </source>
</evidence>
<dbReference type="Gene3D" id="3.40.50.620">
    <property type="entry name" value="HUPs"/>
    <property type="match status" value="1"/>
</dbReference>
<dbReference type="AlphaFoldDB" id="A0A4R2NML3"/>
<comment type="similarity">
    <text evidence="6">Belongs to the tRNA(Ile)-lysidine synthase family.</text>
</comment>
<dbReference type="InterPro" id="IPR012094">
    <property type="entry name" value="tRNA_Ile_lys_synt"/>
</dbReference>
<comment type="domain">
    <text evidence="6">The N-terminal region contains the highly conserved SGGXDS motif, predicted to be a P-loop motif involved in ATP binding.</text>
</comment>
<organism evidence="8 9">
    <name type="scientific">Rhodovulum adriaticum</name>
    <name type="common">Rhodopseudomonas adriatica</name>
    <dbReference type="NCBI Taxonomy" id="35804"/>
    <lineage>
        <taxon>Bacteria</taxon>
        <taxon>Pseudomonadati</taxon>
        <taxon>Pseudomonadota</taxon>
        <taxon>Alphaproteobacteria</taxon>
        <taxon>Rhodobacterales</taxon>
        <taxon>Paracoccaceae</taxon>
        <taxon>Rhodovulum</taxon>
    </lineage>
</organism>
<dbReference type="InterPro" id="IPR011063">
    <property type="entry name" value="TilS/TtcA_N"/>
</dbReference>
<dbReference type="CDD" id="cd01992">
    <property type="entry name" value="TilS_N"/>
    <property type="match status" value="1"/>
</dbReference>
<keyword evidence="6" id="KW-0963">Cytoplasm</keyword>
<name>A0A4R2NML3_RHOAD</name>
<dbReference type="InterPro" id="IPR014729">
    <property type="entry name" value="Rossmann-like_a/b/a_fold"/>
</dbReference>
<dbReference type="NCBIfam" id="TIGR02432">
    <property type="entry name" value="lysidine_TilS_N"/>
    <property type="match status" value="1"/>
</dbReference>
<evidence type="ECO:0000256" key="1">
    <source>
        <dbReference type="ARBA" id="ARBA00022598"/>
    </source>
</evidence>
<keyword evidence="1 6" id="KW-0436">Ligase</keyword>
<evidence type="ECO:0000256" key="4">
    <source>
        <dbReference type="ARBA" id="ARBA00022840"/>
    </source>
</evidence>
<keyword evidence="2 6" id="KW-0819">tRNA processing</keyword>
<dbReference type="EC" id="6.3.4.19" evidence="6"/>